<dbReference type="EMBL" id="JAMJPJ010000012">
    <property type="protein sequence ID" value="MCL7930111.1"/>
    <property type="molecule type" value="Genomic_DNA"/>
</dbReference>
<evidence type="ECO:0000256" key="1">
    <source>
        <dbReference type="SAM" id="MobiDB-lite"/>
    </source>
</evidence>
<organism evidence="3 4">
    <name type="scientific">Halomonas llamarensis</name>
    <dbReference type="NCBI Taxonomy" id="2945104"/>
    <lineage>
        <taxon>Bacteria</taxon>
        <taxon>Pseudomonadati</taxon>
        <taxon>Pseudomonadota</taxon>
        <taxon>Gammaproteobacteria</taxon>
        <taxon>Oceanospirillales</taxon>
        <taxon>Halomonadaceae</taxon>
        <taxon>Halomonas</taxon>
    </lineage>
</organism>
<name>A0ABT0SR52_9GAMM</name>
<dbReference type="GO" id="GO:0032259">
    <property type="term" value="P:methylation"/>
    <property type="evidence" value="ECO:0007669"/>
    <property type="project" value="UniProtKB-KW"/>
</dbReference>
<comment type="caution">
    <text evidence="3">The sequence shown here is derived from an EMBL/GenBank/DDBJ whole genome shotgun (WGS) entry which is preliminary data.</text>
</comment>
<dbReference type="RefSeq" id="WP_250081358.1">
    <property type="nucleotide sequence ID" value="NZ_JAMJPJ010000012.1"/>
</dbReference>
<evidence type="ECO:0000313" key="3">
    <source>
        <dbReference type="EMBL" id="MCL7930111.1"/>
    </source>
</evidence>
<dbReference type="SUPFAM" id="SSF53335">
    <property type="entry name" value="S-adenosyl-L-methionine-dependent methyltransferases"/>
    <property type="match status" value="1"/>
</dbReference>
<dbReference type="Proteomes" id="UP001165308">
    <property type="component" value="Unassembled WGS sequence"/>
</dbReference>
<gene>
    <name evidence="3" type="ORF">M8006_08980</name>
</gene>
<feature type="compositionally biased region" description="Basic and acidic residues" evidence="1">
    <location>
        <begin position="280"/>
        <end position="289"/>
    </location>
</feature>
<dbReference type="GO" id="GO:0008168">
    <property type="term" value="F:methyltransferase activity"/>
    <property type="evidence" value="ECO:0007669"/>
    <property type="project" value="UniProtKB-KW"/>
</dbReference>
<sequence length="289" mass="32275">MSNSHTADSLTQRLEHSQRFWTSDAGKALSGAQRACLGPVIEARSGGHSLEMTMGPSLLGLSAVPHVIEWVPTRAQAKEPSSLICPPNELALPDACLDISLIHHWLEHFPDAEQALLEAARVTADHGILIIFGFNPLSINHLARRFLPGRRGVPRNDTETHIARARWHSTSQLTQWLEFVDFTIERVDYCGFHCPIFCPTKKARCRESWEAWGRRLNVPLGESYMVQAKRKQPQAPTKRVQFGVNPTAATHSLGVARGSSRSATYREHCRAQQSSAHQTSVDHNEESKR</sequence>
<evidence type="ECO:0000259" key="2">
    <source>
        <dbReference type="Pfam" id="PF08241"/>
    </source>
</evidence>
<keyword evidence="3" id="KW-0489">Methyltransferase</keyword>
<accession>A0ABT0SR52</accession>
<dbReference type="Gene3D" id="3.40.50.150">
    <property type="entry name" value="Vaccinia Virus protein VP39"/>
    <property type="match status" value="1"/>
</dbReference>
<dbReference type="InterPro" id="IPR029063">
    <property type="entry name" value="SAM-dependent_MTases_sf"/>
</dbReference>
<proteinExistence type="predicted"/>
<dbReference type="Pfam" id="PF08241">
    <property type="entry name" value="Methyltransf_11"/>
    <property type="match status" value="1"/>
</dbReference>
<reference evidence="3" key="1">
    <citation type="submission" date="2022-05" db="EMBL/GenBank/DDBJ databases">
        <title>Halomonas geminus sp. nov. and Halomonas llamarensis sp. nov. isolated from high-altitude salars of the Atacama Desert.</title>
        <authorList>
            <person name="Hintersatz C."/>
            <person name="Rojas L.A."/>
            <person name="Wei T.-S."/>
            <person name="Kutschke S."/>
            <person name="Lehmann F."/>
            <person name="Jain R."/>
            <person name="Pollmann K."/>
        </authorList>
    </citation>
    <scope>NUCLEOTIDE SEQUENCE</scope>
    <source>
        <strain evidence="3">ATCHA</strain>
    </source>
</reference>
<dbReference type="InterPro" id="IPR013216">
    <property type="entry name" value="Methyltransf_11"/>
</dbReference>
<feature type="domain" description="Methyltransferase type 11" evidence="2">
    <location>
        <begin position="54"/>
        <end position="131"/>
    </location>
</feature>
<keyword evidence="4" id="KW-1185">Reference proteome</keyword>
<keyword evidence="3" id="KW-0808">Transferase</keyword>
<feature type="region of interest" description="Disordered" evidence="1">
    <location>
        <begin position="251"/>
        <end position="289"/>
    </location>
</feature>
<evidence type="ECO:0000313" key="4">
    <source>
        <dbReference type="Proteomes" id="UP001165308"/>
    </source>
</evidence>
<protein>
    <submittedName>
        <fullName evidence="3">Class I SAM-dependent methyltransferase</fullName>
    </submittedName>
</protein>